<evidence type="ECO:0000313" key="4">
    <source>
        <dbReference type="Proteomes" id="UP000663829"/>
    </source>
</evidence>
<dbReference type="OrthoDB" id="5406275at2759"/>
<protein>
    <submittedName>
        <fullName evidence="2">Uncharacterized protein</fullName>
    </submittedName>
</protein>
<evidence type="ECO:0000313" key="3">
    <source>
        <dbReference type="EMBL" id="CAF4467002.1"/>
    </source>
</evidence>
<dbReference type="PANTHER" id="PTHR33488:SF2">
    <property type="entry name" value="EARLY ENDOSOME ANTIGEN 1-LIKE"/>
    <property type="match status" value="1"/>
</dbReference>
<accession>A0A816A5L9</accession>
<organism evidence="2 4">
    <name type="scientific">Didymodactylos carnosus</name>
    <dbReference type="NCBI Taxonomy" id="1234261"/>
    <lineage>
        <taxon>Eukaryota</taxon>
        <taxon>Metazoa</taxon>
        <taxon>Spiralia</taxon>
        <taxon>Gnathifera</taxon>
        <taxon>Rotifera</taxon>
        <taxon>Eurotatoria</taxon>
        <taxon>Bdelloidea</taxon>
        <taxon>Philodinida</taxon>
        <taxon>Philodinidae</taxon>
        <taxon>Didymodactylos</taxon>
    </lineage>
</organism>
<comment type="caution">
    <text evidence="2">The sequence shown here is derived from an EMBL/GenBank/DDBJ whole genome shotgun (WGS) entry which is preliminary data.</text>
</comment>
<reference evidence="2" key="1">
    <citation type="submission" date="2021-02" db="EMBL/GenBank/DDBJ databases">
        <authorList>
            <person name="Nowell W R."/>
        </authorList>
    </citation>
    <scope>NUCLEOTIDE SEQUENCE</scope>
</reference>
<feature type="coiled-coil region" evidence="1">
    <location>
        <begin position="291"/>
        <end position="318"/>
    </location>
</feature>
<dbReference type="PANTHER" id="PTHR33488">
    <property type="entry name" value="ZGC:162509"/>
    <property type="match status" value="1"/>
</dbReference>
<dbReference type="EMBL" id="CAJNOQ010034176">
    <property type="protein sequence ID" value="CAF1593654.1"/>
    <property type="molecule type" value="Genomic_DNA"/>
</dbReference>
<evidence type="ECO:0000313" key="2">
    <source>
        <dbReference type="EMBL" id="CAF1593654.1"/>
    </source>
</evidence>
<dbReference type="Proteomes" id="UP000681722">
    <property type="component" value="Unassembled WGS sequence"/>
</dbReference>
<proteinExistence type="predicted"/>
<evidence type="ECO:0000256" key="1">
    <source>
        <dbReference type="SAM" id="Coils"/>
    </source>
</evidence>
<gene>
    <name evidence="2" type="ORF">GPM918_LOCUS41927</name>
    <name evidence="3" type="ORF">SRO942_LOCUS43066</name>
</gene>
<dbReference type="AlphaFoldDB" id="A0A816A5L9"/>
<keyword evidence="4" id="KW-1185">Reference proteome</keyword>
<feature type="non-terminal residue" evidence="2">
    <location>
        <position position="1"/>
    </location>
</feature>
<sequence>INTSLAAIPDMFTSSVIFTVVIAVLINCRASVPDESLVNHVFLSNDPFDDDFTKAIVHMDRTQLKNIRIMNEQEFMIYLNSDNKTINSLVRMGNPTATIFDNNKIDDQLIGQSEIDQQWEDLVVSGPLVINYIGNLMVIASKRDFPFKPQNVNHVYKYIRYPQSFRTTFIQLANDMYNAFLVAHTSMDRIQLNMEQVPRHIKTTLKLLTTAPPTLISSLLPLSISSIEHIATNCALLANSTVAKFTYLKDVLQEIIEVSHVTIGTNENILHELEVLYDQSVQQQQLTNNAIQGIKQKYEEAKQILQQAQNDYSQAYHAIPTTRGLFSSIGKIVKRAFSVITAPFKILGCLFGLCVVDNTTADNTAVDNTAVDNTAENARKTAQLALDRLKEAEKHYDNYYTQLLAEQNKVVSIINSMTRLDLSKVDTEELISILYDAARQIILIISEWDKLLRFFTKLSTQADQTQNVILNEFVKQIQSVQEQNLLVDDAMREFFVQLLIEPADLIDRESHLLYLMSKTYYDVSNDYMMDKLASLSTLLLIQHDNERQRLLEQIANDTTTTSAKVSRLAFGRRQEYQQRNKARQQEYSHFIEQQLQ</sequence>
<dbReference type="Proteomes" id="UP000663829">
    <property type="component" value="Unassembled WGS sequence"/>
</dbReference>
<feature type="coiled-coil region" evidence="1">
    <location>
        <begin position="375"/>
        <end position="409"/>
    </location>
</feature>
<name>A0A816A5L9_9BILA</name>
<dbReference type="EMBL" id="CAJOBC010100403">
    <property type="protein sequence ID" value="CAF4467002.1"/>
    <property type="molecule type" value="Genomic_DNA"/>
</dbReference>
<keyword evidence="1" id="KW-0175">Coiled coil</keyword>